<gene>
    <name evidence="2" type="ORF">Sradi_4646400</name>
</gene>
<protein>
    <recommendedName>
        <fullName evidence="1">WIYLD domain-containing protein</fullName>
    </recommendedName>
</protein>
<proteinExistence type="predicted"/>
<dbReference type="AlphaFoldDB" id="A0AAW2NCU9"/>
<reference evidence="2" key="1">
    <citation type="submission" date="2020-06" db="EMBL/GenBank/DDBJ databases">
        <authorList>
            <person name="Li T."/>
            <person name="Hu X."/>
            <person name="Zhang T."/>
            <person name="Song X."/>
            <person name="Zhang H."/>
            <person name="Dai N."/>
            <person name="Sheng W."/>
            <person name="Hou X."/>
            <person name="Wei L."/>
        </authorList>
    </citation>
    <scope>NUCLEOTIDE SEQUENCE</scope>
    <source>
        <strain evidence="2">G02</strain>
        <tissue evidence="2">Leaf</tissue>
    </source>
</reference>
<dbReference type="EMBL" id="JACGWJ010000020">
    <property type="protein sequence ID" value="KAL0341296.1"/>
    <property type="molecule type" value="Genomic_DNA"/>
</dbReference>
<dbReference type="PANTHER" id="PTHR34271">
    <property type="entry name" value="NUCLEOLAR HISTONE METHYLTRANSFERASE-RELATED PROTEIN"/>
    <property type="match status" value="1"/>
</dbReference>
<feature type="domain" description="WIYLD" evidence="1">
    <location>
        <begin position="1"/>
        <end position="54"/>
    </location>
</feature>
<organism evidence="2">
    <name type="scientific">Sesamum radiatum</name>
    <name type="common">Black benniseed</name>
    <dbReference type="NCBI Taxonomy" id="300843"/>
    <lineage>
        <taxon>Eukaryota</taxon>
        <taxon>Viridiplantae</taxon>
        <taxon>Streptophyta</taxon>
        <taxon>Embryophyta</taxon>
        <taxon>Tracheophyta</taxon>
        <taxon>Spermatophyta</taxon>
        <taxon>Magnoliopsida</taxon>
        <taxon>eudicotyledons</taxon>
        <taxon>Gunneridae</taxon>
        <taxon>Pentapetalae</taxon>
        <taxon>asterids</taxon>
        <taxon>lamiids</taxon>
        <taxon>Lamiales</taxon>
        <taxon>Pedaliaceae</taxon>
        <taxon>Sesamum</taxon>
    </lineage>
</organism>
<evidence type="ECO:0000259" key="1">
    <source>
        <dbReference type="Pfam" id="PF10440"/>
    </source>
</evidence>
<reference evidence="2" key="2">
    <citation type="journal article" date="2024" name="Plant">
        <title>Genomic evolution and insights into agronomic trait innovations of Sesamum species.</title>
        <authorList>
            <person name="Miao H."/>
            <person name="Wang L."/>
            <person name="Qu L."/>
            <person name="Liu H."/>
            <person name="Sun Y."/>
            <person name="Le M."/>
            <person name="Wang Q."/>
            <person name="Wei S."/>
            <person name="Zheng Y."/>
            <person name="Lin W."/>
            <person name="Duan Y."/>
            <person name="Cao H."/>
            <person name="Xiong S."/>
            <person name="Wang X."/>
            <person name="Wei L."/>
            <person name="Li C."/>
            <person name="Ma Q."/>
            <person name="Ju M."/>
            <person name="Zhao R."/>
            <person name="Li G."/>
            <person name="Mu C."/>
            <person name="Tian Q."/>
            <person name="Mei H."/>
            <person name="Zhang T."/>
            <person name="Gao T."/>
            <person name="Zhang H."/>
        </authorList>
    </citation>
    <scope>NUCLEOTIDE SEQUENCE</scope>
    <source>
        <strain evidence="2">G02</strain>
    </source>
</reference>
<dbReference type="PANTHER" id="PTHR34271:SF1">
    <property type="entry name" value="NUCLEOLAR HISTONE METHYLTRANSFERASE-RELATED PROTEIN"/>
    <property type="match status" value="1"/>
</dbReference>
<dbReference type="InterPro" id="IPR043017">
    <property type="entry name" value="WIYLD_dom_sf"/>
</dbReference>
<dbReference type="Pfam" id="PF10440">
    <property type="entry name" value="WIYLD"/>
    <property type="match status" value="1"/>
</dbReference>
<name>A0AAW2NCU9_SESRA</name>
<accession>A0AAW2NCU9</accession>
<dbReference type="InterPro" id="IPR018848">
    <property type="entry name" value="WIYLD_domain"/>
</dbReference>
<dbReference type="Gene3D" id="1.10.8.850">
    <property type="entry name" value="Histone-lysine N methyltransferase , C-terminal domain-like"/>
    <property type="match status" value="1"/>
</dbReference>
<sequence>MHAALDAMRPMGFSTDTVRKCVKNLLKVYGDDGWLFIEEAAYKLLIDTILEEPEVPQLDHAPEHSLLEGGKHGSDEHSESLHELCDKEVISEKQVSVTDVHVAEAHDEDIDIGLEKSQEQDLDVKLTPMLLQYGDYSALPCLLWLKNVSFMDVLARHKVGLQSGHALVRSPQPTDGIQFSCRCKPCYGWISDDDENNEFSAVEPS</sequence>
<comment type="caution">
    <text evidence="2">The sequence shown here is derived from an EMBL/GenBank/DDBJ whole genome shotgun (WGS) entry which is preliminary data.</text>
</comment>
<evidence type="ECO:0000313" key="2">
    <source>
        <dbReference type="EMBL" id="KAL0341296.1"/>
    </source>
</evidence>